<name>A0A1X3E6J0_9BRAD</name>
<evidence type="ECO:0000313" key="2">
    <source>
        <dbReference type="EMBL" id="OSJ12421.1"/>
    </source>
</evidence>
<dbReference type="Proteomes" id="UP000193884">
    <property type="component" value="Unassembled WGS sequence"/>
</dbReference>
<evidence type="ECO:0000313" key="3">
    <source>
        <dbReference type="EMBL" id="OSJ29654.1"/>
    </source>
</evidence>
<dbReference type="PANTHER" id="PTHR35525">
    <property type="entry name" value="BLL6575 PROTEIN"/>
    <property type="match status" value="1"/>
</dbReference>
<evidence type="ECO:0000313" key="4">
    <source>
        <dbReference type="Proteomes" id="UP000193553"/>
    </source>
</evidence>
<dbReference type="PANTHER" id="PTHR35525:SF3">
    <property type="entry name" value="BLL6575 PROTEIN"/>
    <property type="match status" value="1"/>
</dbReference>
<gene>
    <name evidence="3" type="ORF">BST63_14665</name>
    <name evidence="2" type="ORF">BSZ18_12880</name>
</gene>
<comment type="caution">
    <text evidence="2">The sequence shown here is derived from an EMBL/GenBank/DDBJ whole genome shotgun (WGS) entry which is preliminary data.</text>
</comment>
<dbReference type="Pfam" id="PF07336">
    <property type="entry name" value="ABATE"/>
    <property type="match status" value="1"/>
</dbReference>
<evidence type="ECO:0000259" key="1">
    <source>
        <dbReference type="Pfam" id="PF11706"/>
    </source>
</evidence>
<evidence type="ECO:0000313" key="5">
    <source>
        <dbReference type="Proteomes" id="UP000193884"/>
    </source>
</evidence>
<organism evidence="2 4">
    <name type="scientific">Bradyrhizobium canariense</name>
    <dbReference type="NCBI Taxonomy" id="255045"/>
    <lineage>
        <taxon>Bacteria</taxon>
        <taxon>Pseudomonadati</taxon>
        <taxon>Pseudomonadota</taxon>
        <taxon>Alphaproteobacteria</taxon>
        <taxon>Hyphomicrobiales</taxon>
        <taxon>Nitrobacteraceae</taxon>
        <taxon>Bradyrhizobium</taxon>
    </lineage>
</organism>
<dbReference type="Gene3D" id="1.10.3300.10">
    <property type="entry name" value="Jann2411-like domain"/>
    <property type="match status" value="1"/>
</dbReference>
<protein>
    <recommendedName>
        <fullName evidence="1">Zinc finger CGNR domain-containing protein</fullName>
    </recommendedName>
</protein>
<dbReference type="OrthoDB" id="9808437at2"/>
<dbReference type="EMBL" id="NAFK01000157">
    <property type="protein sequence ID" value="OSJ29654.1"/>
    <property type="molecule type" value="Genomic_DNA"/>
</dbReference>
<accession>A0A1X3E6J0</accession>
<dbReference type="Pfam" id="PF11706">
    <property type="entry name" value="zf-CGNR"/>
    <property type="match status" value="1"/>
</dbReference>
<dbReference type="InterPro" id="IPR021005">
    <property type="entry name" value="Znf_CGNR"/>
</dbReference>
<dbReference type="AlphaFoldDB" id="A0A1X3E6J0"/>
<dbReference type="RefSeq" id="WP_085350352.1">
    <property type="nucleotide sequence ID" value="NZ_NAEX01000175.1"/>
</dbReference>
<feature type="domain" description="Zinc finger CGNR" evidence="1">
    <location>
        <begin position="150"/>
        <end position="189"/>
    </location>
</feature>
<proteinExistence type="predicted"/>
<dbReference type="EMBL" id="NAFI01000166">
    <property type="protein sequence ID" value="OSJ12421.1"/>
    <property type="molecule type" value="Genomic_DNA"/>
</dbReference>
<reference evidence="4 5" key="1">
    <citation type="submission" date="2017-03" db="EMBL/GenBank/DDBJ databases">
        <title>Whole genome sequences of fourteen strains of Bradyrhizobium canariense and one strain of Bradyrhizobium japonicum isolated from Lupinus (Papilionoideae: Genisteae) species in Algeria.</title>
        <authorList>
            <person name="Crovadore J."/>
            <person name="Chekireb D."/>
            <person name="Brachmann A."/>
            <person name="Chablais R."/>
            <person name="Cochard B."/>
            <person name="Lefort F."/>
        </authorList>
    </citation>
    <scope>NUCLEOTIDE SEQUENCE [LARGE SCALE GENOMIC DNA]</scope>
    <source>
        <strain evidence="2 4">UBMA195</strain>
        <strain evidence="3 5">UBMAN05</strain>
    </source>
</reference>
<keyword evidence="5" id="KW-1185">Reference proteome</keyword>
<dbReference type="SUPFAM" id="SSF160904">
    <property type="entry name" value="Jann2411-like"/>
    <property type="match status" value="1"/>
</dbReference>
<dbReference type="InterPro" id="IPR023286">
    <property type="entry name" value="ABATE_dom_sf"/>
</dbReference>
<sequence length="190" mass="21140">MKRLRSIADRPPPLHRVAGNLALDFANTISWRGTDQEVDHLRDAEGMLAWARDAGLVGVDFSLNARQRALLAEDGRRLRNAIDKVGAAIADGDEPPALGMAVIHDVAARTFTAALLTGSPATIEFTHGDRILGPLAWAAVDLLRGDELDRLKRCPQHDCHWLFIDRTKNRSRRWCEMATCGNRAKMQSRR</sequence>
<dbReference type="Proteomes" id="UP000193553">
    <property type="component" value="Unassembled WGS sequence"/>
</dbReference>
<dbReference type="InterPro" id="IPR010852">
    <property type="entry name" value="ABATE"/>
</dbReference>